<gene>
    <name evidence="1" type="ORF">GCM10025770_07650</name>
</gene>
<reference evidence="2" key="1">
    <citation type="journal article" date="2019" name="Int. J. Syst. Evol. Microbiol.">
        <title>The Global Catalogue of Microorganisms (GCM) 10K type strain sequencing project: providing services to taxonomists for standard genome sequencing and annotation.</title>
        <authorList>
            <consortium name="The Broad Institute Genomics Platform"/>
            <consortium name="The Broad Institute Genome Sequencing Center for Infectious Disease"/>
            <person name="Wu L."/>
            <person name="Ma J."/>
        </authorList>
    </citation>
    <scope>NUCLEOTIDE SEQUENCE [LARGE SCALE GENOMIC DNA]</scope>
    <source>
        <strain evidence="2">JCM 18715</strain>
    </source>
</reference>
<organism evidence="1 2">
    <name type="scientific">Viridibacterium curvum</name>
    <dbReference type="NCBI Taxonomy" id="1101404"/>
    <lineage>
        <taxon>Bacteria</taxon>
        <taxon>Pseudomonadati</taxon>
        <taxon>Pseudomonadota</taxon>
        <taxon>Betaproteobacteria</taxon>
        <taxon>Rhodocyclales</taxon>
        <taxon>Rhodocyclaceae</taxon>
        <taxon>Viridibacterium</taxon>
    </lineage>
</organism>
<dbReference type="Proteomes" id="UP001500547">
    <property type="component" value="Unassembled WGS sequence"/>
</dbReference>
<name>A0ABP9QDP3_9RHOO</name>
<dbReference type="EMBL" id="BAABLD010000002">
    <property type="protein sequence ID" value="GAA5160215.1"/>
    <property type="molecule type" value="Genomic_DNA"/>
</dbReference>
<comment type="caution">
    <text evidence="1">The sequence shown here is derived from an EMBL/GenBank/DDBJ whole genome shotgun (WGS) entry which is preliminary data.</text>
</comment>
<evidence type="ECO:0000313" key="2">
    <source>
        <dbReference type="Proteomes" id="UP001500547"/>
    </source>
</evidence>
<sequence>MQTHSFSKVSDKKLPTLLQRSARSSEAGAHDLRRALLLLAPRPAYGVTLALAGMVERAWERHGMDYLPIAGLDGDATRAMFSVHFPGAQALIGRAWQEMRVPSDFARSSEAEFVARLAQLLILHRTVEDEDSSWLAHAIATASIGGESLWQALHFASPGVFDDLMHSFFTSLAVCNRNGQDWKAFLFDRVEVEKARYKQVAVG</sequence>
<evidence type="ECO:0000313" key="1">
    <source>
        <dbReference type="EMBL" id="GAA5160215.1"/>
    </source>
</evidence>
<protein>
    <submittedName>
        <fullName evidence="1">Uncharacterized protein</fullName>
    </submittedName>
</protein>
<dbReference type="Pfam" id="PF04891">
    <property type="entry name" value="NifQ"/>
    <property type="match status" value="1"/>
</dbReference>
<proteinExistence type="predicted"/>
<dbReference type="RefSeq" id="WP_345531513.1">
    <property type="nucleotide sequence ID" value="NZ_BAABLD010000002.1"/>
</dbReference>
<accession>A0ABP9QDP3</accession>
<dbReference type="InterPro" id="IPR006975">
    <property type="entry name" value="NifQ"/>
</dbReference>
<keyword evidence="2" id="KW-1185">Reference proteome</keyword>